<dbReference type="GO" id="GO:0008882">
    <property type="term" value="F:[glutamate-ammonia-ligase] adenylyltransferase activity"/>
    <property type="evidence" value="ECO:0007669"/>
    <property type="project" value="InterPro"/>
</dbReference>
<dbReference type="SUPFAM" id="SSF81301">
    <property type="entry name" value="Nucleotidyltransferase"/>
    <property type="match status" value="1"/>
</dbReference>
<dbReference type="EMBL" id="UINC01019983">
    <property type="protein sequence ID" value="SVA84354.1"/>
    <property type="molecule type" value="Genomic_DNA"/>
</dbReference>
<sequence>MTRPGFPFPEDFTATAHDPTRAEAVLANLRESAAHDKDLQIPWDDDNVIRLLTAIFGNSPFLGRVAQADRRFLPELFIKGPADNLDQILFGLKQNLELAPDIDKAMAVLRQARLRAALLIAVADISGSWDLTIVTSALSRFAEIAISSAVRWLLRNAARRGDLDLPDTQHPETGSGLVVLGMGKLGANELNYSSDVDLIVLYDEEAVPYIGKKSAQDCFIRIIRELVKMLQQPTRDGYVLRTDLRLRPDPGVTPVVVSMSAAEQYYESLGQNWERAAMIKARPVAGDLVAGASFLERMQPFIWRRNLDYAAI</sequence>
<dbReference type="CDD" id="cd05401">
    <property type="entry name" value="NT_GlnE_GlnD_like"/>
    <property type="match status" value="1"/>
</dbReference>
<gene>
    <name evidence="2" type="ORF">METZ01_LOCUS137208</name>
</gene>
<reference evidence="2" key="1">
    <citation type="submission" date="2018-05" db="EMBL/GenBank/DDBJ databases">
        <authorList>
            <person name="Lanie J.A."/>
            <person name="Ng W.-L."/>
            <person name="Kazmierczak K.M."/>
            <person name="Andrzejewski T.M."/>
            <person name="Davidsen T.M."/>
            <person name="Wayne K.J."/>
            <person name="Tettelin H."/>
            <person name="Glass J.I."/>
            <person name="Rusch D."/>
            <person name="Podicherti R."/>
            <person name="Tsui H.-C.T."/>
            <person name="Winkler M.E."/>
        </authorList>
    </citation>
    <scope>NUCLEOTIDE SEQUENCE</scope>
</reference>
<feature type="non-terminal residue" evidence="2">
    <location>
        <position position="312"/>
    </location>
</feature>
<dbReference type="Gene3D" id="3.30.460.10">
    <property type="entry name" value="Beta Polymerase, domain 2"/>
    <property type="match status" value="1"/>
</dbReference>
<evidence type="ECO:0000259" key="1">
    <source>
        <dbReference type="Pfam" id="PF03710"/>
    </source>
</evidence>
<protein>
    <recommendedName>
        <fullName evidence="1">Glutamate-ammonia ligase adenylyltransferase repeated domain-containing protein</fullName>
    </recommendedName>
</protein>
<dbReference type="GO" id="GO:0005829">
    <property type="term" value="C:cytosol"/>
    <property type="evidence" value="ECO:0007669"/>
    <property type="project" value="TreeGrafter"/>
</dbReference>
<dbReference type="InterPro" id="IPR005190">
    <property type="entry name" value="GlnE_rpt_dom"/>
</dbReference>
<dbReference type="Pfam" id="PF03710">
    <property type="entry name" value="GlnE"/>
    <property type="match status" value="1"/>
</dbReference>
<dbReference type="InterPro" id="IPR043519">
    <property type="entry name" value="NT_sf"/>
</dbReference>
<dbReference type="AlphaFoldDB" id="A0A381Z5E6"/>
<feature type="domain" description="Glutamate-ammonia ligase adenylyltransferase repeated" evidence="1">
    <location>
        <begin position="52"/>
        <end position="296"/>
    </location>
</feature>
<organism evidence="2">
    <name type="scientific">marine metagenome</name>
    <dbReference type="NCBI Taxonomy" id="408172"/>
    <lineage>
        <taxon>unclassified sequences</taxon>
        <taxon>metagenomes</taxon>
        <taxon>ecological metagenomes</taxon>
    </lineage>
</organism>
<name>A0A381Z5E6_9ZZZZ</name>
<proteinExistence type="predicted"/>
<evidence type="ECO:0000313" key="2">
    <source>
        <dbReference type="EMBL" id="SVA84354.1"/>
    </source>
</evidence>
<dbReference type="PANTHER" id="PTHR30621">
    <property type="entry name" value="GLUTAMINE SYNTHETASE ADENYLYLTRANSFERASE"/>
    <property type="match status" value="1"/>
</dbReference>
<dbReference type="InterPro" id="IPR023057">
    <property type="entry name" value="GlnE"/>
</dbReference>
<accession>A0A381Z5E6</accession>
<dbReference type="GO" id="GO:0000820">
    <property type="term" value="P:regulation of glutamine family amino acid metabolic process"/>
    <property type="evidence" value="ECO:0007669"/>
    <property type="project" value="TreeGrafter"/>
</dbReference>
<dbReference type="PANTHER" id="PTHR30621:SF0">
    <property type="entry name" value="BIFUNCTIONAL GLUTAMINE SYNTHETASE ADENYLYLTRANSFERASE_ADENYLYL-REMOVING ENZYME"/>
    <property type="match status" value="1"/>
</dbReference>